<gene>
    <name evidence="2" type="ORF">ATO8_20294</name>
</gene>
<keyword evidence="1" id="KW-0233">DNA recombination</keyword>
<dbReference type="eggNOG" id="ENOG5032W7R">
    <property type="taxonomic scope" value="Bacteria"/>
</dbReference>
<dbReference type="InterPro" id="IPR011010">
    <property type="entry name" value="DNA_brk_join_enz"/>
</dbReference>
<dbReference type="GO" id="GO:0006310">
    <property type="term" value="P:DNA recombination"/>
    <property type="evidence" value="ECO:0007669"/>
    <property type="project" value="UniProtKB-KW"/>
</dbReference>
<dbReference type="EMBL" id="AQQW01000023">
    <property type="protein sequence ID" value="ETW10832.1"/>
    <property type="molecule type" value="Genomic_DNA"/>
</dbReference>
<evidence type="ECO:0000313" key="3">
    <source>
        <dbReference type="Proteomes" id="UP000019063"/>
    </source>
</evidence>
<evidence type="ECO:0000313" key="2">
    <source>
        <dbReference type="EMBL" id="ETW10832.1"/>
    </source>
</evidence>
<proteinExistence type="predicted"/>
<dbReference type="GO" id="GO:0003677">
    <property type="term" value="F:DNA binding"/>
    <property type="evidence" value="ECO:0007669"/>
    <property type="project" value="InterPro"/>
</dbReference>
<dbReference type="RefSeq" id="WP_043847264.1">
    <property type="nucleotide sequence ID" value="NZ_AQQW01000023.1"/>
</dbReference>
<evidence type="ECO:0000256" key="1">
    <source>
        <dbReference type="ARBA" id="ARBA00023172"/>
    </source>
</evidence>
<protein>
    <submittedName>
        <fullName evidence="2">Uncharacterized protein</fullName>
    </submittedName>
</protein>
<reference evidence="2 3" key="1">
    <citation type="journal article" date="2014" name="Antonie Van Leeuwenhoek">
        <title>Roseivivax atlanticus sp. nov., isolated from surface seawater of the Atlantic Ocean.</title>
        <authorList>
            <person name="Li G."/>
            <person name="Lai Q."/>
            <person name="Liu X."/>
            <person name="Sun F."/>
            <person name="Shao Z."/>
        </authorList>
    </citation>
    <scope>NUCLEOTIDE SEQUENCE [LARGE SCALE GENOMIC DNA]</scope>
    <source>
        <strain evidence="2 3">22II-s10s</strain>
    </source>
</reference>
<name>W4HDH2_9RHOB</name>
<keyword evidence="3" id="KW-1185">Reference proteome</keyword>
<dbReference type="SUPFAM" id="SSF56349">
    <property type="entry name" value="DNA breaking-rejoining enzymes"/>
    <property type="match status" value="1"/>
</dbReference>
<dbReference type="STRING" id="1379903.ATO8_20294"/>
<dbReference type="AlphaFoldDB" id="W4HDH2"/>
<comment type="caution">
    <text evidence="2">The sequence shown here is derived from an EMBL/GenBank/DDBJ whole genome shotgun (WGS) entry which is preliminary data.</text>
</comment>
<accession>W4HDH2</accession>
<organism evidence="2 3">
    <name type="scientific">Roseivivax marinus</name>
    <dbReference type="NCBI Taxonomy" id="1379903"/>
    <lineage>
        <taxon>Bacteria</taxon>
        <taxon>Pseudomonadati</taxon>
        <taxon>Pseudomonadota</taxon>
        <taxon>Alphaproteobacteria</taxon>
        <taxon>Rhodobacterales</taxon>
        <taxon>Roseobacteraceae</taxon>
        <taxon>Roseivivax</taxon>
    </lineage>
</organism>
<sequence>MLTLLDFVESAEAQDAPYKTRLEIAKLPKRLRLDEIEDLVDYAADLRTFGEQIAPSGEAVFAKARDPRKAKEQANSRIRTALKAYLAAQGDAPTPEVHPDYAQVQAWVRNNEGFIQRGDRYPNGRSAAIASLGARFRGTALRDLTAKDAGAMLGELPSGKRRSYRNALAFIDTLRATAASLPPEIAACLPMESLKMPGSDRPVRWPDLPAELRASAEAVFDQLLQHTSLQAQSALDRIRAGEDPEVVKADVNAQRAKDVSNSAKWRESQRGHVSWLYRGALRLGRKAKSLEDVVTLDVAEAAIADLQEQVRAGRVRALDETCTLKTRLGGVIYLAAKGLRDPQGAAALEVLRSSRKAEIRNPYIKGLSKSADALVDTLHDGGDAIYRRIVTAPELIEAEVRAQLAQWSTMPLNRRLETLKLGASAAIWALQLCRPRRRANVMYERLRAARDPVTRKQLHSRTLSEEGEGYVSLTPKSEVKNLRQLEFAVRAQDARVLRWWIEELRPLYLETRDIADSCYLFPGSATPRNLRDGLVLPPGCVSAAWFSEAWTAGAKIVGLTLTSHQARHTTAVIWLARHPGDFAGAAAILGSSEDIVRRKYGADDSASVADQARADAYRIYGT</sequence>
<dbReference type="Proteomes" id="UP000019063">
    <property type="component" value="Unassembled WGS sequence"/>
</dbReference>
<dbReference type="Gene3D" id="1.10.443.10">
    <property type="entry name" value="Intergrase catalytic core"/>
    <property type="match status" value="1"/>
</dbReference>
<dbReference type="InterPro" id="IPR013762">
    <property type="entry name" value="Integrase-like_cat_sf"/>
</dbReference>
<dbReference type="GO" id="GO:0015074">
    <property type="term" value="P:DNA integration"/>
    <property type="evidence" value="ECO:0007669"/>
    <property type="project" value="InterPro"/>
</dbReference>